<reference evidence="1" key="1">
    <citation type="submission" date="2022-03" db="EMBL/GenBank/DDBJ databases">
        <title>Interactions between chemoautotrophic and heterotrophic bacteria.</title>
        <authorList>
            <person name="Santoro A."/>
        </authorList>
    </citation>
    <scope>NUCLEOTIDE SEQUENCE</scope>
    <source>
        <strain evidence="1">Nb-106</strain>
    </source>
</reference>
<dbReference type="EMBL" id="JALJZS010000005">
    <property type="protein sequence ID" value="MCP2001272.1"/>
    <property type="molecule type" value="Genomic_DNA"/>
</dbReference>
<dbReference type="Proteomes" id="UP001205486">
    <property type="component" value="Unassembled WGS sequence"/>
</dbReference>
<gene>
    <name evidence="1" type="ORF">J2S34_003758</name>
</gene>
<evidence type="ECO:0000313" key="1">
    <source>
        <dbReference type="EMBL" id="MCP2001272.1"/>
    </source>
</evidence>
<keyword evidence="2" id="KW-1185">Reference proteome</keyword>
<organism evidence="1 2">
    <name type="scientific">Nitrobacter winogradskyi</name>
    <name type="common">Nitrobacter agilis</name>
    <dbReference type="NCBI Taxonomy" id="913"/>
    <lineage>
        <taxon>Bacteria</taxon>
        <taxon>Pseudomonadati</taxon>
        <taxon>Pseudomonadota</taxon>
        <taxon>Alphaproteobacteria</taxon>
        <taxon>Hyphomicrobiales</taxon>
        <taxon>Nitrobacteraceae</taxon>
        <taxon>Nitrobacter</taxon>
    </lineage>
</organism>
<accession>A0ACC6AN45</accession>
<protein>
    <submittedName>
        <fullName evidence="1">Uncharacterized protein</fullName>
    </submittedName>
</protein>
<evidence type="ECO:0000313" key="2">
    <source>
        <dbReference type="Proteomes" id="UP001205486"/>
    </source>
</evidence>
<proteinExistence type="predicted"/>
<sequence>MSSIARRSFLIGAGAFAVSGLGSSAAREAKEVEAVLDTRTDGIPLSFNDPMFADAEIRNSPVKLSKGLSLAGTSIDLPRDDRTVICLGDNSLLRCRIKSREVVRIAGGGTFTIDGCWLEAIGIGSDHADCIQCYSPGDVGTLHIKNTTIRAYRTSDVTPPQIGSQGLFVADNWTGAVICENVVFWGAGNYACHIFPDTGGDIHIDFHNVFFVGPFQYGPYNIHGAGGHRIVVDRWDGVRSAIIADGRIVGGSPIAAPKENGRSKK</sequence>
<comment type="caution">
    <text evidence="1">The sequence shown here is derived from an EMBL/GenBank/DDBJ whole genome shotgun (WGS) entry which is preliminary data.</text>
</comment>
<name>A0ACC6AN45_NITWI</name>